<name>A0A183UII9_TOXCA</name>
<dbReference type="AlphaFoldDB" id="A0A183UII9"/>
<feature type="compositionally biased region" description="Basic and acidic residues" evidence="1">
    <location>
        <begin position="191"/>
        <end position="226"/>
    </location>
</feature>
<proteinExistence type="predicted"/>
<dbReference type="WBParaSite" id="TCNE_0000830901-mRNA-1">
    <property type="protein sequence ID" value="TCNE_0000830901-mRNA-1"/>
    <property type="gene ID" value="TCNE_0000830901"/>
</dbReference>
<evidence type="ECO:0000313" key="4">
    <source>
        <dbReference type="WBParaSite" id="TCNE_0000830901-mRNA-1"/>
    </source>
</evidence>
<dbReference type="Proteomes" id="UP000050794">
    <property type="component" value="Unassembled WGS sequence"/>
</dbReference>
<evidence type="ECO:0000256" key="1">
    <source>
        <dbReference type="SAM" id="MobiDB-lite"/>
    </source>
</evidence>
<reference evidence="4" key="1">
    <citation type="submission" date="2016-06" db="UniProtKB">
        <authorList>
            <consortium name="WormBaseParasite"/>
        </authorList>
    </citation>
    <scope>IDENTIFICATION</scope>
</reference>
<dbReference type="EMBL" id="UYWY01019873">
    <property type="protein sequence ID" value="VDM39630.1"/>
    <property type="molecule type" value="Genomic_DNA"/>
</dbReference>
<evidence type="ECO:0000313" key="3">
    <source>
        <dbReference type="Proteomes" id="UP000050794"/>
    </source>
</evidence>
<feature type="region of interest" description="Disordered" evidence="1">
    <location>
        <begin position="191"/>
        <end position="257"/>
    </location>
</feature>
<feature type="region of interest" description="Disordered" evidence="1">
    <location>
        <begin position="142"/>
        <end position="175"/>
    </location>
</feature>
<sequence>MRQNKKFSTSKTVIEGFTNHAAIEHPEIQIKFVLRLVLQAFGPCTPEASYCASRVVTSSGWRTPIIELFEWYCENEQNVTAYLKRPVPPSQGCYSYARDEHLCFCNRDTCNTRQNILAIFTRYADGLRRVAEATKARLTRLERQRAQEANAERDPSTTIQTNVRPQIEQENVKRENDAGKAIVGVLSNKEHEEALREDNRRRLELKQAQREKENQKKDETLKHQKDEESETKEDEIVQEQSTGKNETVVKEMETKHEIDDSIPDITAVNLLGNITVEPAQIVFVNNGTTTV</sequence>
<feature type="compositionally biased region" description="Basic and acidic residues" evidence="1">
    <location>
        <begin position="247"/>
        <end position="257"/>
    </location>
</feature>
<reference evidence="2 3" key="2">
    <citation type="submission" date="2018-11" db="EMBL/GenBank/DDBJ databases">
        <authorList>
            <consortium name="Pathogen Informatics"/>
        </authorList>
    </citation>
    <scope>NUCLEOTIDE SEQUENCE [LARGE SCALE GENOMIC DNA]</scope>
</reference>
<protein>
    <submittedName>
        <fullName evidence="4">SET domain-containing protein</fullName>
    </submittedName>
</protein>
<gene>
    <name evidence="2" type="ORF">TCNE_LOCUS8309</name>
</gene>
<evidence type="ECO:0000313" key="2">
    <source>
        <dbReference type="EMBL" id="VDM39630.1"/>
    </source>
</evidence>
<organism evidence="3 4">
    <name type="scientific">Toxocara canis</name>
    <name type="common">Canine roundworm</name>
    <dbReference type="NCBI Taxonomy" id="6265"/>
    <lineage>
        <taxon>Eukaryota</taxon>
        <taxon>Metazoa</taxon>
        <taxon>Ecdysozoa</taxon>
        <taxon>Nematoda</taxon>
        <taxon>Chromadorea</taxon>
        <taxon>Rhabditida</taxon>
        <taxon>Spirurina</taxon>
        <taxon>Ascaridomorpha</taxon>
        <taxon>Ascaridoidea</taxon>
        <taxon>Toxocaridae</taxon>
        <taxon>Toxocara</taxon>
    </lineage>
</organism>
<feature type="compositionally biased region" description="Basic and acidic residues" evidence="1">
    <location>
        <begin position="142"/>
        <end position="155"/>
    </location>
</feature>
<keyword evidence="3" id="KW-1185">Reference proteome</keyword>
<accession>A0A183UII9</accession>
<feature type="compositionally biased region" description="Acidic residues" evidence="1">
    <location>
        <begin position="227"/>
        <end position="237"/>
    </location>
</feature>